<evidence type="ECO:0000256" key="5">
    <source>
        <dbReference type="ARBA" id="ARBA00022989"/>
    </source>
</evidence>
<dbReference type="AlphaFoldDB" id="A0AA97GVZ9"/>
<keyword evidence="4 7" id="KW-0812">Transmembrane</keyword>
<dbReference type="SUPFAM" id="SSF161098">
    <property type="entry name" value="MetI-like"/>
    <property type="match status" value="1"/>
</dbReference>
<dbReference type="RefSeq" id="WP_420041415.1">
    <property type="nucleotide sequence ID" value="NZ_CP128986.1"/>
</dbReference>
<reference evidence="9" key="1">
    <citation type="submission" date="2023-06" db="EMBL/GenBank/DDBJ databases">
        <title>Gordonia sp. nov. and Pseudochrobactrum sp. nov., two species isolated from the burying beetle Nicrophorus vespilloides.</title>
        <authorList>
            <person name="Poehlein A."/>
            <person name="Guzman J."/>
            <person name="Daniel R."/>
            <person name="Vilcinskas A."/>
        </authorList>
    </citation>
    <scope>NUCLEOTIDE SEQUENCE</scope>
    <source>
        <strain evidence="9">MP11Mi</strain>
    </source>
</reference>
<dbReference type="InterPro" id="IPR050366">
    <property type="entry name" value="BP-dependent_transpt_permease"/>
</dbReference>
<comment type="similarity">
    <text evidence="7">Belongs to the binding-protein-dependent transport system permease family.</text>
</comment>
<feature type="transmembrane region" description="Helical" evidence="7">
    <location>
        <begin position="26"/>
        <end position="49"/>
    </location>
</feature>
<evidence type="ECO:0000313" key="9">
    <source>
        <dbReference type="EMBL" id="WOC12163.1"/>
    </source>
</evidence>
<evidence type="ECO:0000256" key="1">
    <source>
        <dbReference type="ARBA" id="ARBA00004651"/>
    </source>
</evidence>
<feature type="domain" description="ABC transmembrane type-1" evidence="8">
    <location>
        <begin position="89"/>
        <end position="278"/>
    </location>
</feature>
<gene>
    <name evidence="9" type="primary">ddpC_3</name>
    <name evidence="9" type="ORF">MP11Mi_12450</name>
</gene>
<accession>A0AA97GVZ9</accession>
<dbReference type="CDD" id="cd06261">
    <property type="entry name" value="TM_PBP2"/>
    <property type="match status" value="1"/>
</dbReference>
<proteinExistence type="inferred from homology"/>
<evidence type="ECO:0000256" key="6">
    <source>
        <dbReference type="ARBA" id="ARBA00023136"/>
    </source>
</evidence>
<keyword evidence="5 7" id="KW-1133">Transmembrane helix</keyword>
<dbReference type="InterPro" id="IPR035906">
    <property type="entry name" value="MetI-like_sf"/>
</dbReference>
<dbReference type="GO" id="GO:0005886">
    <property type="term" value="C:plasma membrane"/>
    <property type="evidence" value="ECO:0007669"/>
    <property type="project" value="UniProtKB-SubCell"/>
</dbReference>
<dbReference type="PANTHER" id="PTHR43386">
    <property type="entry name" value="OLIGOPEPTIDE TRANSPORT SYSTEM PERMEASE PROTEIN APPC"/>
    <property type="match status" value="1"/>
</dbReference>
<evidence type="ECO:0000256" key="3">
    <source>
        <dbReference type="ARBA" id="ARBA00022475"/>
    </source>
</evidence>
<comment type="subcellular location">
    <subcellularLocation>
        <location evidence="1 7">Cell membrane</location>
        <topology evidence="1 7">Multi-pass membrane protein</topology>
    </subcellularLocation>
</comment>
<protein>
    <submittedName>
        <fullName evidence="9">D,D-dipeptide transport system permease protein DdpC</fullName>
    </submittedName>
</protein>
<feature type="transmembrane region" description="Helical" evidence="7">
    <location>
        <begin position="93"/>
        <end position="116"/>
    </location>
</feature>
<evidence type="ECO:0000256" key="2">
    <source>
        <dbReference type="ARBA" id="ARBA00022448"/>
    </source>
</evidence>
<feature type="transmembrane region" description="Helical" evidence="7">
    <location>
        <begin position="210"/>
        <end position="231"/>
    </location>
</feature>
<keyword evidence="2 7" id="KW-0813">Transport</keyword>
<name>A0AA97GVZ9_9ACTN</name>
<evidence type="ECO:0000259" key="8">
    <source>
        <dbReference type="PROSITE" id="PS50928"/>
    </source>
</evidence>
<organism evidence="9">
    <name type="scientific">Gordonia sp. MP11Mi</name>
    <dbReference type="NCBI Taxonomy" id="3022769"/>
    <lineage>
        <taxon>Bacteria</taxon>
        <taxon>Bacillati</taxon>
        <taxon>Actinomycetota</taxon>
        <taxon>Actinomycetes</taxon>
        <taxon>Mycobacteriales</taxon>
        <taxon>Gordoniaceae</taxon>
        <taxon>Gordonia</taxon>
    </lineage>
</organism>
<evidence type="ECO:0000256" key="4">
    <source>
        <dbReference type="ARBA" id="ARBA00022692"/>
    </source>
</evidence>
<evidence type="ECO:0000256" key="7">
    <source>
        <dbReference type="RuleBase" id="RU363032"/>
    </source>
</evidence>
<dbReference type="PROSITE" id="PS50928">
    <property type="entry name" value="ABC_TM1"/>
    <property type="match status" value="1"/>
</dbReference>
<keyword evidence="3" id="KW-1003">Cell membrane</keyword>
<dbReference type="Pfam" id="PF00528">
    <property type="entry name" value="BPD_transp_1"/>
    <property type="match status" value="1"/>
</dbReference>
<dbReference type="Gene3D" id="1.10.3720.10">
    <property type="entry name" value="MetI-like"/>
    <property type="match status" value="1"/>
</dbReference>
<feature type="transmembrane region" description="Helical" evidence="7">
    <location>
        <begin position="251"/>
        <end position="275"/>
    </location>
</feature>
<sequence length="287" mass="29098">MIDLVGDGLLTLRKGRIRFGKHPMPPLGAVAAVGVLVAVLAAAAVPGLLTRTDPVAVAPSDRLRAPSVSHVFGTDQLGRDVFARIVHGTGASLSAALIAVAIAVIGGSLIGVATGYLGGWTDQVGMRLVDVLLAVPGLLLSMTVVAATGGGTVELGVAVGIAGVAGAARVVRSRTLQLRASPFVEAALVSGWRKPTVVARHVLPHLWPTAAAVASVEFGQAVLAVAALGFLGFGPPPPAPEWGAMVADGRAFLAASWWLTVVPAVVITLVVLAAYRLSRIVDGGRRA</sequence>
<dbReference type="EMBL" id="CP128986">
    <property type="protein sequence ID" value="WOC12163.1"/>
    <property type="molecule type" value="Genomic_DNA"/>
</dbReference>
<dbReference type="InterPro" id="IPR000515">
    <property type="entry name" value="MetI-like"/>
</dbReference>
<keyword evidence="6 7" id="KW-0472">Membrane</keyword>
<dbReference type="PANTHER" id="PTHR43386:SF1">
    <property type="entry name" value="D,D-DIPEPTIDE TRANSPORT SYSTEM PERMEASE PROTEIN DDPC-RELATED"/>
    <property type="match status" value="1"/>
</dbReference>
<dbReference type="GO" id="GO:0055085">
    <property type="term" value="P:transmembrane transport"/>
    <property type="evidence" value="ECO:0007669"/>
    <property type="project" value="InterPro"/>
</dbReference>
<feature type="transmembrane region" description="Helical" evidence="7">
    <location>
        <begin position="153"/>
        <end position="171"/>
    </location>
</feature>